<dbReference type="GO" id="GO:0007266">
    <property type="term" value="P:Rho protein signal transduction"/>
    <property type="evidence" value="ECO:0007669"/>
    <property type="project" value="TreeGrafter"/>
</dbReference>
<dbReference type="Proteomes" id="UP001186944">
    <property type="component" value="Unassembled WGS sequence"/>
</dbReference>
<dbReference type="PANTHER" id="PTHR13217:SF11">
    <property type="entry name" value="PLECKSTRIN HOMOLOGY DOMAIN-CONTAINING FAMILY G MEMBER 5"/>
    <property type="match status" value="1"/>
</dbReference>
<dbReference type="CDD" id="cd13244">
    <property type="entry name" value="PH_PLEKHG5_G6"/>
    <property type="match status" value="1"/>
</dbReference>
<dbReference type="InterPro" id="IPR040181">
    <property type="entry name" value="PKHG5/7"/>
</dbReference>
<dbReference type="Gene3D" id="2.30.29.30">
    <property type="entry name" value="Pleckstrin-homology domain (PH domain)/Phosphotyrosine-binding domain (PTB)"/>
    <property type="match status" value="1"/>
</dbReference>
<dbReference type="CDD" id="cd00160">
    <property type="entry name" value="RhoGEF"/>
    <property type="match status" value="1"/>
</dbReference>
<evidence type="ECO:0000256" key="1">
    <source>
        <dbReference type="SAM" id="MobiDB-lite"/>
    </source>
</evidence>
<feature type="compositionally biased region" description="Basic and acidic residues" evidence="1">
    <location>
        <begin position="570"/>
        <end position="580"/>
    </location>
</feature>
<feature type="compositionally biased region" description="Low complexity" evidence="1">
    <location>
        <begin position="583"/>
        <end position="594"/>
    </location>
</feature>
<dbReference type="AlphaFoldDB" id="A0AA88YGL1"/>
<accession>A0AA88YGL1</accession>
<dbReference type="SUPFAM" id="SSF48065">
    <property type="entry name" value="DBL homology domain (DH-domain)"/>
    <property type="match status" value="1"/>
</dbReference>
<dbReference type="PANTHER" id="PTHR13217">
    <property type="entry name" value="PLECKSTRIN HOMOLOGY DOMAIN-CONTAINING FAMILY G MEMBER 7"/>
    <property type="match status" value="1"/>
</dbReference>
<organism evidence="3 4">
    <name type="scientific">Pinctada imbricata</name>
    <name type="common">Atlantic pearl-oyster</name>
    <name type="synonym">Pinctada martensii</name>
    <dbReference type="NCBI Taxonomy" id="66713"/>
    <lineage>
        <taxon>Eukaryota</taxon>
        <taxon>Metazoa</taxon>
        <taxon>Spiralia</taxon>
        <taxon>Lophotrochozoa</taxon>
        <taxon>Mollusca</taxon>
        <taxon>Bivalvia</taxon>
        <taxon>Autobranchia</taxon>
        <taxon>Pteriomorphia</taxon>
        <taxon>Pterioida</taxon>
        <taxon>Pterioidea</taxon>
        <taxon>Pteriidae</taxon>
        <taxon>Pinctada</taxon>
    </lineage>
</organism>
<protein>
    <recommendedName>
        <fullName evidence="2">DH domain-containing protein</fullName>
    </recommendedName>
</protein>
<feature type="compositionally biased region" description="Basic and acidic residues" evidence="1">
    <location>
        <begin position="538"/>
        <end position="548"/>
    </location>
</feature>
<dbReference type="InterPro" id="IPR035899">
    <property type="entry name" value="DBL_dom_sf"/>
</dbReference>
<sequence>MGFETMDKILPGSAEVKRRAHRSVVNPTYRRSWPLNPHLLQKSIKDKEKHEQLSELLNSYSSNGLPPMPDLLNIGRRQVDEALFNIEPHWSSIVDNASTLTKRQHDQQEAIWELLNTEVQYLKSLRVITDLFMCCLINLQSESLLNEIDTEQLFSNINDIVRVNCDFWENHLLKVLKDAREMREPLNPSDMKDGFKKFPELFSPYTKYCIEQKPCTEYMKARYSDNDLFKTFVVWAETQKQCNRLKLTDLLVKPMQRLTKYSLLLQAILRKTECERQRRDLLEMIGGVDRFVSHVNATLRHKHDQERLTQIMGKIESYEAVESPNDESVKYLQEFNSNFDLLLPMPGCGPDQTRSLIMQSVLKLKDSASRIDVECLLFTDLLLICKSSKRMEKYKIIKPPMRVDRIIVQELKDKGSFLLIYLNEYHVPVSAFTFHADQSSVKIWIDHIKKAQMLYREVKDSTSSHPNTYSFLNMGEVVEEEVIRTTPLHTLSEHTSDTLLSPSSQEIVPDFSRSPIPSPVSPSRLQKSPSDEVMDSQQGDHHRGDSTKSGDSSSPSSHRIVQSSYSVPSFHEHSDEEKNKIHSSNASSANSDSSLPDILDDNLKQKLNQRRSSRSEKRYYTADAIQELAKPDEKDASIYKRLSWNFGTKDHPDERENLLRNKVQSTDSIRSIHSSSGVSSTGSLHLSPDGDICEEMEYESNNNDLDSSSLQNTQFLDSNDNFGISEQDKHIKSKSTTDISKLFQDLSTSEVKDGISSVDIPTEFDKKKYTHAQIMRMKKQLLLSSNVEAR</sequence>
<dbReference type="SMART" id="SM00325">
    <property type="entry name" value="RhoGEF"/>
    <property type="match status" value="1"/>
</dbReference>
<dbReference type="Pfam" id="PF00621">
    <property type="entry name" value="RhoGEF"/>
    <property type="match status" value="1"/>
</dbReference>
<dbReference type="EMBL" id="VSWD01000004">
    <property type="protein sequence ID" value="KAK3104745.1"/>
    <property type="molecule type" value="Genomic_DNA"/>
</dbReference>
<dbReference type="GO" id="GO:0005886">
    <property type="term" value="C:plasma membrane"/>
    <property type="evidence" value="ECO:0007669"/>
    <property type="project" value="TreeGrafter"/>
</dbReference>
<feature type="domain" description="DH" evidence="2">
    <location>
        <begin position="106"/>
        <end position="298"/>
    </location>
</feature>
<feature type="region of interest" description="Disordered" evidence="1">
    <location>
        <begin position="493"/>
        <end position="618"/>
    </location>
</feature>
<feature type="compositionally biased region" description="Polar residues" evidence="1">
    <location>
        <begin position="497"/>
        <end position="506"/>
    </location>
</feature>
<proteinExistence type="predicted"/>
<dbReference type="InterPro" id="IPR001849">
    <property type="entry name" value="PH_domain"/>
</dbReference>
<evidence type="ECO:0000313" key="4">
    <source>
        <dbReference type="Proteomes" id="UP001186944"/>
    </source>
</evidence>
<dbReference type="Gene3D" id="1.20.900.10">
    <property type="entry name" value="Dbl homology (DH) domain"/>
    <property type="match status" value="1"/>
</dbReference>
<dbReference type="GO" id="GO:0030139">
    <property type="term" value="C:endocytic vesicle"/>
    <property type="evidence" value="ECO:0007669"/>
    <property type="project" value="TreeGrafter"/>
</dbReference>
<reference evidence="3" key="1">
    <citation type="submission" date="2019-08" db="EMBL/GenBank/DDBJ databases">
        <title>The improved chromosome-level genome for the pearl oyster Pinctada fucata martensii using PacBio sequencing and Hi-C.</title>
        <authorList>
            <person name="Zheng Z."/>
        </authorList>
    </citation>
    <scope>NUCLEOTIDE SEQUENCE</scope>
    <source>
        <strain evidence="3">ZZ-2019</strain>
        <tissue evidence="3">Adductor muscle</tissue>
    </source>
</reference>
<dbReference type="GO" id="GO:0030424">
    <property type="term" value="C:axon"/>
    <property type="evidence" value="ECO:0007669"/>
    <property type="project" value="TreeGrafter"/>
</dbReference>
<dbReference type="SMART" id="SM00233">
    <property type="entry name" value="PH"/>
    <property type="match status" value="1"/>
</dbReference>
<evidence type="ECO:0000313" key="3">
    <source>
        <dbReference type="EMBL" id="KAK3104745.1"/>
    </source>
</evidence>
<dbReference type="PROSITE" id="PS50010">
    <property type="entry name" value="DH_2"/>
    <property type="match status" value="1"/>
</dbReference>
<feature type="region of interest" description="Disordered" evidence="1">
    <location>
        <begin position="666"/>
        <end position="686"/>
    </location>
</feature>
<dbReference type="GO" id="GO:0043542">
    <property type="term" value="P:endothelial cell migration"/>
    <property type="evidence" value="ECO:0007669"/>
    <property type="project" value="TreeGrafter"/>
</dbReference>
<dbReference type="GO" id="GO:0005085">
    <property type="term" value="F:guanyl-nucleotide exchange factor activity"/>
    <property type="evidence" value="ECO:0007669"/>
    <property type="project" value="InterPro"/>
</dbReference>
<comment type="caution">
    <text evidence="3">The sequence shown here is derived from an EMBL/GenBank/DDBJ whole genome shotgun (WGS) entry which is preliminary data.</text>
</comment>
<dbReference type="InterPro" id="IPR011993">
    <property type="entry name" value="PH-like_dom_sf"/>
</dbReference>
<name>A0AA88YGL1_PINIB</name>
<dbReference type="InterPro" id="IPR000219">
    <property type="entry name" value="DH_dom"/>
</dbReference>
<keyword evidence="4" id="KW-1185">Reference proteome</keyword>
<evidence type="ECO:0000259" key="2">
    <source>
        <dbReference type="PROSITE" id="PS50010"/>
    </source>
</evidence>
<dbReference type="SUPFAM" id="SSF50729">
    <property type="entry name" value="PH domain-like"/>
    <property type="match status" value="1"/>
</dbReference>
<gene>
    <name evidence="3" type="ORF">FSP39_009161</name>
</gene>